<evidence type="ECO:0000313" key="2">
    <source>
        <dbReference type="Proteomes" id="UP000216885"/>
    </source>
</evidence>
<name>A0A261UU47_9BORD</name>
<organism evidence="1 2">
    <name type="scientific">Bordetella genomosp. 4</name>
    <dbReference type="NCBI Taxonomy" id="463044"/>
    <lineage>
        <taxon>Bacteria</taxon>
        <taxon>Pseudomonadati</taxon>
        <taxon>Pseudomonadota</taxon>
        <taxon>Betaproteobacteria</taxon>
        <taxon>Burkholderiales</taxon>
        <taxon>Alcaligenaceae</taxon>
        <taxon>Bordetella</taxon>
    </lineage>
</organism>
<keyword evidence="2" id="KW-1185">Reference proteome</keyword>
<dbReference type="AlphaFoldDB" id="A0A261UU47"/>
<accession>A0A261UU47</accession>
<sequence>MESFDQKKNMRNAPVSAGELCAQRTLQEAQRLMGAPTNAFRPPSAEDELKAYLARRYPKRQYPTGEMLDYYFKR</sequence>
<reference evidence="1 2" key="1">
    <citation type="submission" date="2017-05" db="EMBL/GenBank/DDBJ databases">
        <title>Complete and WGS of Bordetella genogroups.</title>
        <authorList>
            <person name="Spilker T."/>
            <person name="LiPuma J."/>
        </authorList>
    </citation>
    <scope>NUCLEOTIDE SEQUENCE [LARGE SCALE GENOMIC DNA]</scope>
    <source>
        <strain evidence="1 2">AU9919</strain>
    </source>
</reference>
<gene>
    <name evidence="1" type="ORF">CAL20_04310</name>
</gene>
<comment type="caution">
    <text evidence="1">The sequence shown here is derived from an EMBL/GenBank/DDBJ whole genome shotgun (WGS) entry which is preliminary data.</text>
</comment>
<proteinExistence type="predicted"/>
<dbReference type="Proteomes" id="UP000216885">
    <property type="component" value="Unassembled WGS sequence"/>
</dbReference>
<evidence type="ECO:0000313" key="1">
    <source>
        <dbReference type="EMBL" id="OZI64872.1"/>
    </source>
</evidence>
<dbReference type="EMBL" id="NEVQ01000003">
    <property type="protein sequence ID" value="OZI64872.1"/>
    <property type="molecule type" value="Genomic_DNA"/>
</dbReference>
<protein>
    <submittedName>
        <fullName evidence="1">Uncharacterized protein</fullName>
    </submittedName>
</protein>